<name>A0AA38HTQ8_9CUCU</name>
<dbReference type="AlphaFoldDB" id="A0AA38HTQ8"/>
<dbReference type="EMBL" id="JALNTZ010000008">
    <property type="protein sequence ID" value="KAJ3642842.1"/>
    <property type="molecule type" value="Genomic_DNA"/>
</dbReference>
<comment type="caution">
    <text evidence="1">The sequence shown here is derived from an EMBL/GenBank/DDBJ whole genome shotgun (WGS) entry which is preliminary data.</text>
</comment>
<dbReference type="Proteomes" id="UP001168821">
    <property type="component" value="Unassembled WGS sequence"/>
</dbReference>
<protein>
    <submittedName>
        <fullName evidence="1">Uncharacterized protein</fullName>
    </submittedName>
</protein>
<accession>A0AA38HTQ8</accession>
<proteinExistence type="predicted"/>
<reference evidence="1" key="1">
    <citation type="journal article" date="2023" name="G3 (Bethesda)">
        <title>Whole genome assemblies of Zophobas morio and Tenebrio molitor.</title>
        <authorList>
            <person name="Kaur S."/>
            <person name="Stinson S.A."/>
            <person name="diCenzo G.C."/>
        </authorList>
    </citation>
    <scope>NUCLEOTIDE SEQUENCE</scope>
    <source>
        <strain evidence="1">QUZm001</strain>
    </source>
</reference>
<organism evidence="1 2">
    <name type="scientific">Zophobas morio</name>
    <dbReference type="NCBI Taxonomy" id="2755281"/>
    <lineage>
        <taxon>Eukaryota</taxon>
        <taxon>Metazoa</taxon>
        <taxon>Ecdysozoa</taxon>
        <taxon>Arthropoda</taxon>
        <taxon>Hexapoda</taxon>
        <taxon>Insecta</taxon>
        <taxon>Pterygota</taxon>
        <taxon>Neoptera</taxon>
        <taxon>Endopterygota</taxon>
        <taxon>Coleoptera</taxon>
        <taxon>Polyphaga</taxon>
        <taxon>Cucujiformia</taxon>
        <taxon>Tenebrionidae</taxon>
        <taxon>Zophobas</taxon>
    </lineage>
</organism>
<sequence length="115" mass="13172">MNLFMLATKLSYNELGSLWLGSDVYPNKLGCLLHGVTKKCPFMFTRLGIRFCFYPFVLGSPSGGIPELIEANSDRQIDGYVTIYNRLIYMCLIINLSRDIFITTIETLYKLYKHG</sequence>
<evidence type="ECO:0000313" key="2">
    <source>
        <dbReference type="Proteomes" id="UP001168821"/>
    </source>
</evidence>
<keyword evidence="2" id="KW-1185">Reference proteome</keyword>
<evidence type="ECO:0000313" key="1">
    <source>
        <dbReference type="EMBL" id="KAJ3642842.1"/>
    </source>
</evidence>
<gene>
    <name evidence="1" type="ORF">Zmor_025594</name>
</gene>